<name>R7Q9S4_CHOCR</name>
<accession>R7Q9S4</accession>
<comment type="similarity">
    <text evidence="1">Belongs to the PHF5 family.</text>
</comment>
<dbReference type="KEGG" id="ccp:CHC_T00002875001"/>
<dbReference type="STRING" id="2769.R7Q9S4"/>
<protein>
    <submittedName>
        <fullName evidence="2">Uncharacterized protein</fullName>
    </submittedName>
</protein>
<proteinExistence type="inferred from homology"/>
<reference evidence="3" key="1">
    <citation type="journal article" date="2013" name="Proc. Natl. Acad. Sci. U.S.A.">
        <title>Genome structure and metabolic features in the red seaweed Chondrus crispus shed light on evolution of the Archaeplastida.</title>
        <authorList>
            <person name="Collen J."/>
            <person name="Porcel B."/>
            <person name="Carre W."/>
            <person name="Ball S.G."/>
            <person name="Chaparro C."/>
            <person name="Tonon T."/>
            <person name="Barbeyron T."/>
            <person name="Michel G."/>
            <person name="Noel B."/>
            <person name="Valentin K."/>
            <person name="Elias M."/>
            <person name="Artiguenave F."/>
            <person name="Arun A."/>
            <person name="Aury J.M."/>
            <person name="Barbosa-Neto J.F."/>
            <person name="Bothwell J.H."/>
            <person name="Bouget F.Y."/>
            <person name="Brillet L."/>
            <person name="Cabello-Hurtado F."/>
            <person name="Capella-Gutierrez S."/>
            <person name="Charrier B."/>
            <person name="Cladiere L."/>
            <person name="Cock J.M."/>
            <person name="Coelho S.M."/>
            <person name="Colleoni C."/>
            <person name="Czjzek M."/>
            <person name="Da Silva C."/>
            <person name="Delage L."/>
            <person name="Denoeud F."/>
            <person name="Deschamps P."/>
            <person name="Dittami S.M."/>
            <person name="Gabaldon T."/>
            <person name="Gachon C.M."/>
            <person name="Groisillier A."/>
            <person name="Herve C."/>
            <person name="Jabbari K."/>
            <person name="Katinka M."/>
            <person name="Kloareg B."/>
            <person name="Kowalczyk N."/>
            <person name="Labadie K."/>
            <person name="Leblanc C."/>
            <person name="Lopez P.J."/>
            <person name="McLachlan D.H."/>
            <person name="Meslet-Cladiere L."/>
            <person name="Moustafa A."/>
            <person name="Nehr Z."/>
            <person name="Nyvall Collen P."/>
            <person name="Panaud O."/>
            <person name="Partensky F."/>
            <person name="Poulain J."/>
            <person name="Rensing S.A."/>
            <person name="Rousvoal S."/>
            <person name="Samson G."/>
            <person name="Symeonidi A."/>
            <person name="Weissenbach J."/>
            <person name="Zambounis A."/>
            <person name="Wincker P."/>
            <person name="Boyen C."/>
        </authorList>
    </citation>
    <scope>NUCLEOTIDE SEQUENCE [LARGE SCALE GENOMIC DNA]</scope>
    <source>
        <strain evidence="3">cv. Stackhouse</strain>
    </source>
</reference>
<dbReference type="OrthoDB" id="10248186at2759"/>
<keyword evidence="3" id="KW-1185">Reference proteome</keyword>
<dbReference type="GO" id="GO:0000398">
    <property type="term" value="P:mRNA splicing, via spliceosome"/>
    <property type="evidence" value="ECO:0007669"/>
    <property type="project" value="InterPro"/>
</dbReference>
<dbReference type="PhylomeDB" id="R7Q9S4"/>
<evidence type="ECO:0000313" key="2">
    <source>
        <dbReference type="EMBL" id="CDF34508.1"/>
    </source>
</evidence>
<dbReference type="PANTHER" id="PTHR13120">
    <property type="entry name" value="PHD FINGER-LIKE DOMAIN-CONTAINING PROTEIN 5A"/>
    <property type="match status" value="1"/>
</dbReference>
<dbReference type="GeneID" id="17322041"/>
<dbReference type="Gramene" id="CDF34508">
    <property type="protein sequence ID" value="CDF34508"/>
    <property type="gene ID" value="CHC_T00002875001"/>
</dbReference>
<dbReference type="AlphaFoldDB" id="R7Q9S4"/>
<dbReference type="InterPro" id="IPR005345">
    <property type="entry name" value="PHF5"/>
</dbReference>
<gene>
    <name evidence="2" type="ORF">CHC_T00002875001</name>
</gene>
<dbReference type="EMBL" id="HG001695">
    <property type="protein sequence ID" value="CDF34508.1"/>
    <property type="molecule type" value="Genomic_DNA"/>
</dbReference>
<dbReference type="Proteomes" id="UP000012073">
    <property type="component" value="Unassembled WGS sequence"/>
</dbReference>
<dbReference type="Pfam" id="PF03660">
    <property type="entry name" value="PHF5"/>
    <property type="match status" value="1"/>
</dbReference>
<dbReference type="RefSeq" id="XP_005714327.1">
    <property type="nucleotide sequence ID" value="XM_005714270.1"/>
</dbReference>
<evidence type="ECO:0000313" key="3">
    <source>
        <dbReference type="Proteomes" id="UP000012073"/>
    </source>
</evidence>
<organism evidence="2 3">
    <name type="scientific">Chondrus crispus</name>
    <name type="common">Carrageen Irish moss</name>
    <name type="synonym">Polymorpha crispa</name>
    <dbReference type="NCBI Taxonomy" id="2769"/>
    <lineage>
        <taxon>Eukaryota</taxon>
        <taxon>Rhodophyta</taxon>
        <taxon>Florideophyceae</taxon>
        <taxon>Rhodymeniophycidae</taxon>
        <taxon>Gigartinales</taxon>
        <taxon>Gigartinaceae</taxon>
        <taxon>Chondrus</taxon>
    </lineage>
</organism>
<evidence type="ECO:0000256" key="1">
    <source>
        <dbReference type="ARBA" id="ARBA00008626"/>
    </source>
</evidence>
<sequence>MCRKQPGIVVGKLCQRCEGKCVVCDSLVSQTTEARICDECNYGTFQVGHLSLDEKSLRNQRMISNRKGSDTFSFYVLLPDSAFNLTFA</sequence>